<feature type="signal peptide" evidence="2">
    <location>
        <begin position="1"/>
        <end position="26"/>
    </location>
</feature>
<feature type="chain" id="PRO_5034678727" evidence="2">
    <location>
        <begin position="27"/>
        <end position="983"/>
    </location>
</feature>
<evidence type="ECO:0000313" key="3">
    <source>
        <dbReference type="EMBL" id="KAF0433387.1"/>
    </source>
</evidence>
<dbReference type="OrthoDB" id="2446629at2759"/>
<evidence type="ECO:0000256" key="2">
    <source>
        <dbReference type="SAM" id="SignalP"/>
    </source>
</evidence>
<feature type="transmembrane region" description="Helical" evidence="1">
    <location>
        <begin position="758"/>
        <end position="777"/>
    </location>
</feature>
<evidence type="ECO:0000256" key="1">
    <source>
        <dbReference type="SAM" id="Phobius"/>
    </source>
</evidence>
<comment type="caution">
    <text evidence="3">The sequence shown here is derived from an EMBL/GenBank/DDBJ whole genome shotgun (WGS) entry which is preliminary data.</text>
</comment>
<keyword evidence="4" id="KW-1185">Reference proteome</keyword>
<accession>A0A8H3X9Z8</accession>
<proteinExistence type="predicted"/>
<keyword evidence="2" id="KW-0732">Signal</keyword>
<feature type="transmembrane region" description="Helical" evidence="1">
    <location>
        <begin position="870"/>
        <end position="891"/>
    </location>
</feature>
<keyword evidence="1" id="KW-0812">Transmembrane</keyword>
<keyword evidence="1" id="KW-0472">Membrane</keyword>
<gene>
    <name evidence="3" type="ORF">F8M41_005072</name>
</gene>
<dbReference type="EMBL" id="WTPW01001474">
    <property type="protein sequence ID" value="KAF0433387.1"/>
    <property type="molecule type" value="Genomic_DNA"/>
</dbReference>
<feature type="transmembrane region" description="Helical" evidence="1">
    <location>
        <begin position="949"/>
        <end position="974"/>
    </location>
</feature>
<feature type="transmembrane region" description="Helical" evidence="1">
    <location>
        <begin position="911"/>
        <end position="929"/>
    </location>
</feature>
<reference evidence="3 4" key="1">
    <citation type="journal article" date="2019" name="Environ. Microbiol.">
        <title>At the nexus of three kingdoms: the genome of the mycorrhizal fungus Gigaspora margarita provides insights into plant, endobacterial and fungal interactions.</title>
        <authorList>
            <person name="Venice F."/>
            <person name="Ghignone S."/>
            <person name="Salvioli di Fossalunga A."/>
            <person name="Amselem J."/>
            <person name="Novero M."/>
            <person name="Xianan X."/>
            <person name="Sedzielewska Toro K."/>
            <person name="Morin E."/>
            <person name="Lipzen A."/>
            <person name="Grigoriev I.V."/>
            <person name="Henrissat B."/>
            <person name="Martin F.M."/>
            <person name="Bonfante P."/>
        </authorList>
    </citation>
    <scope>NUCLEOTIDE SEQUENCE [LARGE SCALE GENOMIC DNA]</scope>
    <source>
        <strain evidence="3 4">BEG34</strain>
    </source>
</reference>
<organism evidence="3 4">
    <name type="scientific">Gigaspora margarita</name>
    <dbReference type="NCBI Taxonomy" id="4874"/>
    <lineage>
        <taxon>Eukaryota</taxon>
        <taxon>Fungi</taxon>
        <taxon>Fungi incertae sedis</taxon>
        <taxon>Mucoromycota</taxon>
        <taxon>Glomeromycotina</taxon>
        <taxon>Glomeromycetes</taxon>
        <taxon>Diversisporales</taxon>
        <taxon>Gigasporaceae</taxon>
        <taxon>Gigaspora</taxon>
    </lineage>
</organism>
<feature type="transmembrane region" description="Helical" evidence="1">
    <location>
        <begin position="797"/>
        <end position="815"/>
    </location>
</feature>
<dbReference type="AlphaFoldDB" id="A0A8H3X9Z8"/>
<feature type="transmembrane region" description="Helical" evidence="1">
    <location>
        <begin position="827"/>
        <end position="850"/>
    </location>
</feature>
<evidence type="ECO:0000313" key="4">
    <source>
        <dbReference type="Proteomes" id="UP000439903"/>
    </source>
</evidence>
<feature type="transmembrane region" description="Helical" evidence="1">
    <location>
        <begin position="733"/>
        <end position="751"/>
    </location>
</feature>
<protein>
    <submittedName>
        <fullName evidence="3">Uncharacterized protein</fullName>
    </submittedName>
</protein>
<keyword evidence="1" id="KW-1133">Transmembrane helix</keyword>
<name>A0A8H3X9Z8_GIGMA</name>
<dbReference type="Proteomes" id="UP000439903">
    <property type="component" value="Unassembled WGS sequence"/>
</dbReference>
<sequence length="983" mass="114057">MKLSSLRYYFIIQYLFICLLITLTKSQQLPYNSFNYTENSFLDKQNATFHIADIKTYDDGKILLHIMRNESKQTENCSKIHGISFEQKLYIRLIFLNGTVKEIYPNLNINPINYCLLNSDSTEYKINKLNKISMYLDDGKNNNTHKNLINPITIYPLQKPYFLITYVNATNSSDPKSFEECGIVIDWNGKNKSAMCFDSGSWNDSTIQLNTNKELGFIRFSRNKTSEENGISWNGWNSWLWQQYSVDEEGNLKNSTNLINLPEISKEESNMNYSLITIVPTVKDGYLAIFNYTNPHFSITPSNGLCAIPISYNKPEFSQKIVIFQTEQPINSVSCDETDSFIYCIASIHFYNETFNGMIYEQIKIYPSGNVFSTREIYSDQRSLSLRAKMTSMRNLIFDATEYNNTDKNLYYNIYYYNDSASRLEQLNSFIITNYFRVNAVTQNNTFILASPSTIDNISWSLLTIPLFNSNDYRYDNVFIKNTIPSINDTVSPLTTKFLNITFSHPVVLSATTSNITIYKASNNSIRQTFSTAMHDFFIISSDRLRISIKVIKSTFNEYGEQYYVKIDNNFFKGDGWNVPLRGIHDNIWILKTDFPNDRKPDTPNDRKPDKAIMGLLYLTQEASKKFLVPENNQTAYIQSLLNEIAEKVPINRSRLSSNNKPLNLFQDQIVIPIRIGAETHENEKNASELASDLAYMILFKNITTISSGVTNDLDQDYNLRLLGFIQNNWDEYKLQITIGIMIFIISCLLSHILSYNVIYFINFLLKIIFFFIEKLIKFCSKKLKSVCFERINTAIYILGLIIPNFILSILFVINDSAEVPELYRPSVFFLCVPIFINLCTMAITIYQGIKDPIVGENFKEWVKEYRNLMVIFTILIMTDFVYLEILKDIIKSKYIKISKSSDRPEQINRLEYIFQVAIIIGAFFDISIRNIPQIIIQIIYYNSEFVLLYTWVPLLLLITASLKIFMIICCFICKRIVLCLDK</sequence>